<dbReference type="RefSeq" id="WP_115692107.1">
    <property type="nucleotide sequence ID" value="NZ_CP031417.1"/>
</dbReference>
<dbReference type="Proteomes" id="UP000254889">
    <property type="component" value="Chromosome"/>
</dbReference>
<evidence type="ECO:0000256" key="3">
    <source>
        <dbReference type="ARBA" id="ARBA00009677"/>
    </source>
</evidence>
<organism evidence="9 10">
    <name type="scientific">Pseudolabrys taiwanensis</name>
    <dbReference type="NCBI Taxonomy" id="331696"/>
    <lineage>
        <taxon>Bacteria</taxon>
        <taxon>Pseudomonadati</taxon>
        <taxon>Pseudomonadota</taxon>
        <taxon>Alphaproteobacteria</taxon>
        <taxon>Hyphomicrobiales</taxon>
        <taxon>Xanthobacteraceae</taxon>
        <taxon>Pseudolabrys</taxon>
    </lineage>
</organism>
<dbReference type="InterPro" id="IPR053927">
    <property type="entry name" value="FlgK_helical"/>
</dbReference>
<keyword evidence="5" id="KW-0964">Secreted</keyword>
<dbReference type="PANTHER" id="PTHR30033:SF1">
    <property type="entry name" value="FLAGELLAR HOOK-ASSOCIATED PROTEIN 1"/>
    <property type="match status" value="1"/>
</dbReference>
<dbReference type="GO" id="GO:0005198">
    <property type="term" value="F:structural molecule activity"/>
    <property type="evidence" value="ECO:0007669"/>
    <property type="project" value="InterPro"/>
</dbReference>
<dbReference type="GO" id="GO:0005576">
    <property type="term" value="C:extracellular region"/>
    <property type="evidence" value="ECO:0007669"/>
    <property type="project" value="UniProtKB-SubCell"/>
</dbReference>
<dbReference type="KEGG" id="ptaw:DW352_15075"/>
<dbReference type="EMBL" id="CP031417">
    <property type="protein sequence ID" value="AXK81728.1"/>
    <property type="molecule type" value="Genomic_DNA"/>
</dbReference>
<feature type="domain" description="Flagellar basal-body/hook protein C-terminal" evidence="7">
    <location>
        <begin position="451"/>
        <end position="487"/>
    </location>
</feature>
<protein>
    <recommendedName>
        <fullName evidence="4">Flagellar hook-associated protein 1</fullName>
    </recommendedName>
</protein>
<dbReference type="GO" id="GO:0009424">
    <property type="term" value="C:bacterial-type flagellum hook"/>
    <property type="evidence" value="ECO:0007669"/>
    <property type="project" value="InterPro"/>
</dbReference>
<keyword evidence="10" id="KW-1185">Reference proteome</keyword>
<dbReference type="NCBIfam" id="TIGR02492">
    <property type="entry name" value="flgK_ends"/>
    <property type="match status" value="1"/>
</dbReference>
<sequence>MSLTVALSSARSSLMATGMQTAVIARNTAGAQLEGYSRKNVLVATLPGNGVYVAGVQRAASAGLFNNVLIAASATAKQDALYNGLQKIAATTLDDPELDQSPAAQLAKLKSALQQYATSPDNATLAQAAVTTAKGVATALNDASKTVQSVRADADADMATSVTNINQLLAQFETVNTSIVKGTIAGSDISDYLDMRDNILSKLSQEIGISVATRTNNDMVIYTDSGVTMFETSARSVSYTPTNAYTPATTGNAVYIDGVPVTGANAVMPVHTGKLVGLATLRDDAAVTYQNQLDEVARGLIEAFAEVDQSGAALPDVPGLFTYAGAPAMPAAGVINVGLAAAITVNPSVDQNAGGNPSLLRDGGISGNPAYTYNTTGEAGFSDRLQALVDGLATSRPFDPSALGKPNASLVDFAGSSASWLESQRKSASDEASYNQTLLERSADALSNVNGVNMDDEMSFMLQVERTFSATSKLISTIDGMLKDLLDAVR</sequence>
<dbReference type="Pfam" id="PF06429">
    <property type="entry name" value="Flg_bbr_C"/>
    <property type="match status" value="1"/>
</dbReference>
<dbReference type="Pfam" id="PF22638">
    <property type="entry name" value="FlgK_D1"/>
    <property type="match status" value="1"/>
</dbReference>
<evidence type="ECO:0000259" key="7">
    <source>
        <dbReference type="Pfam" id="PF06429"/>
    </source>
</evidence>
<evidence type="ECO:0000256" key="4">
    <source>
        <dbReference type="ARBA" id="ARBA00016244"/>
    </source>
</evidence>
<dbReference type="AlphaFoldDB" id="A0A345ZXT1"/>
<keyword evidence="9" id="KW-0966">Cell projection</keyword>
<dbReference type="SUPFAM" id="SSF64518">
    <property type="entry name" value="Phase 1 flagellin"/>
    <property type="match status" value="1"/>
</dbReference>
<dbReference type="GO" id="GO:0044780">
    <property type="term" value="P:bacterial-type flagellum assembly"/>
    <property type="evidence" value="ECO:0007669"/>
    <property type="project" value="InterPro"/>
</dbReference>
<evidence type="ECO:0000256" key="2">
    <source>
        <dbReference type="ARBA" id="ARBA00004613"/>
    </source>
</evidence>
<name>A0A345ZXT1_9HYPH</name>
<gene>
    <name evidence="9" type="ORF">DW352_15075</name>
</gene>
<reference evidence="9 10" key="1">
    <citation type="submission" date="2018-07" db="EMBL/GenBank/DDBJ databases">
        <authorList>
            <person name="Quirk P.G."/>
            <person name="Krulwich T.A."/>
        </authorList>
    </citation>
    <scope>NUCLEOTIDE SEQUENCE [LARGE SCALE GENOMIC DNA]</scope>
    <source>
        <strain evidence="9 10">CC-BB4</strain>
    </source>
</reference>
<keyword evidence="9" id="KW-0282">Flagellum</keyword>
<dbReference type="InterPro" id="IPR002371">
    <property type="entry name" value="FlgK"/>
</dbReference>
<dbReference type="OrthoDB" id="7181295at2"/>
<comment type="similarity">
    <text evidence="3">Belongs to the flagella basal body rod proteins family.</text>
</comment>
<dbReference type="InterPro" id="IPR010930">
    <property type="entry name" value="Flg_bb/hook_C_dom"/>
</dbReference>
<evidence type="ECO:0000313" key="10">
    <source>
        <dbReference type="Proteomes" id="UP000254889"/>
    </source>
</evidence>
<evidence type="ECO:0000256" key="1">
    <source>
        <dbReference type="ARBA" id="ARBA00004365"/>
    </source>
</evidence>
<comment type="subcellular location">
    <subcellularLocation>
        <location evidence="1">Bacterial flagellum</location>
    </subcellularLocation>
    <subcellularLocation>
        <location evidence="2">Secreted</location>
    </subcellularLocation>
</comment>
<keyword evidence="6" id="KW-0975">Bacterial flagellum</keyword>
<proteinExistence type="inferred from homology"/>
<dbReference type="PANTHER" id="PTHR30033">
    <property type="entry name" value="FLAGELLAR HOOK-ASSOCIATED PROTEIN 1"/>
    <property type="match status" value="1"/>
</dbReference>
<evidence type="ECO:0000256" key="5">
    <source>
        <dbReference type="ARBA" id="ARBA00022525"/>
    </source>
</evidence>
<keyword evidence="9" id="KW-0969">Cilium</keyword>
<evidence type="ECO:0000313" key="9">
    <source>
        <dbReference type="EMBL" id="AXK81728.1"/>
    </source>
</evidence>
<feature type="domain" description="Flagellar hook-associated protein FlgK helical" evidence="8">
    <location>
        <begin position="103"/>
        <end position="316"/>
    </location>
</feature>
<accession>A0A345ZXT1</accession>
<evidence type="ECO:0000256" key="6">
    <source>
        <dbReference type="ARBA" id="ARBA00023143"/>
    </source>
</evidence>
<evidence type="ECO:0000259" key="8">
    <source>
        <dbReference type="Pfam" id="PF22638"/>
    </source>
</evidence>